<feature type="transmembrane region" description="Helical" evidence="1">
    <location>
        <begin position="186"/>
        <end position="209"/>
    </location>
</feature>
<feature type="transmembrane region" description="Helical" evidence="1">
    <location>
        <begin position="215"/>
        <end position="233"/>
    </location>
</feature>
<feature type="transmembrane region" description="Helical" evidence="1">
    <location>
        <begin position="130"/>
        <end position="149"/>
    </location>
</feature>
<dbReference type="InterPro" id="IPR043715">
    <property type="entry name" value="DUF5656"/>
</dbReference>
<feature type="transmembrane region" description="Helical" evidence="1">
    <location>
        <begin position="98"/>
        <end position="118"/>
    </location>
</feature>
<proteinExistence type="predicted"/>
<sequence>MQITLRKLNKRQRFTALTIIVTLGLIATQLVTNVDYYFPIAIALSLFSGAAAYIVFSTDFVGMRRITAVILLAFFTAAVSFFYFLLPVRWLTRLPMAMLYGVGYYAILLTENIFNIGTDKTIQLLRVARSIALLITLLALFLLFETVLSLHLNPFYNAGIVLCISFPLTLHSLWYMKLTNEYSRRLLFLSLLLALSLAEVSLALSFWPIKSTMQALLLTTLFYFGVGVTQQELIERLFPRTLREFSLVALLVFLLALFTTSWTN</sequence>
<dbReference type="Proteomes" id="UP000231246">
    <property type="component" value="Unassembled WGS sequence"/>
</dbReference>
<feature type="transmembrane region" description="Helical" evidence="1">
    <location>
        <begin position="68"/>
        <end position="86"/>
    </location>
</feature>
<dbReference type="AlphaFoldDB" id="A0A2H0BUF5"/>
<feature type="transmembrane region" description="Helical" evidence="1">
    <location>
        <begin position="155"/>
        <end position="174"/>
    </location>
</feature>
<keyword evidence="1" id="KW-0472">Membrane</keyword>
<feature type="transmembrane region" description="Helical" evidence="1">
    <location>
        <begin position="36"/>
        <end position="56"/>
    </location>
</feature>
<feature type="transmembrane region" description="Helical" evidence="1">
    <location>
        <begin position="245"/>
        <end position="263"/>
    </location>
</feature>
<dbReference type="EMBL" id="PCTA01000030">
    <property type="protein sequence ID" value="PIP61315.1"/>
    <property type="molecule type" value="Genomic_DNA"/>
</dbReference>
<comment type="caution">
    <text evidence="2">The sequence shown here is derived from an EMBL/GenBank/DDBJ whole genome shotgun (WGS) entry which is preliminary data.</text>
</comment>
<name>A0A2H0BUF5_9BACT</name>
<reference evidence="2 3" key="1">
    <citation type="submission" date="2017-09" db="EMBL/GenBank/DDBJ databases">
        <title>Depth-based differentiation of microbial function through sediment-hosted aquifers and enrichment of novel symbionts in the deep terrestrial subsurface.</title>
        <authorList>
            <person name="Probst A.J."/>
            <person name="Ladd B."/>
            <person name="Jarett J.K."/>
            <person name="Geller-Mcgrath D.E."/>
            <person name="Sieber C.M."/>
            <person name="Emerson J.B."/>
            <person name="Anantharaman K."/>
            <person name="Thomas B.C."/>
            <person name="Malmstrom R."/>
            <person name="Stieglmeier M."/>
            <person name="Klingl A."/>
            <person name="Woyke T."/>
            <person name="Ryan C.M."/>
            <person name="Banfield J.F."/>
        </authorList>
    </citation>
    <scope>NUCLEOTIDE SEQUENCE [LARGE SCALE GENOMIC DNA]</scope>
    <source>
        <strain evidence="2">CG22_combo_CG10-13_8_21_14_all_38_20</strain>
    </source>
</reference>
<organism evidence="2 3">
    <name type="scientific">Candidatus Roizmanbacteria bacterium CG22_combo_CG10-13_8_21_14_all_38_20</name>
    <dbReference type="NCBI Taxonomy" id="1974862"/>
    <lineage>
        <taxon>Bacteria</taxon>
        <taxon>Candidatus Roizmaniibacteriota</taxon>
    </lineage>
</organism>
<feature type="transmembrane region" description="Helical" evidence="1">
    <location>
        <begin position="12"/>
        <end position="30"/>
    </location>
</feature>
<evidence type="ECO:0000313" key="3">
    <source>
        <dbReference type="Proteomes" id="UP000231246"/>
    </source>
</evidence>
<evidence type="ECO:0000313" key="2">
    <source>
        <dbReference type="EMBL" id="PIP61315.1"/>
    </source>
</evidence>
<gene>
    <name evidence="2" type="ORF">COW99_04860</name>
</gene>
<accession>A0A2H0BUF5</accession>
<keyword evidence="1" id="KW-0812">Transmembrane</keyword>
<protein>
    <submittedName>
        <fullName evidence="2">Uncharacterized protein</fullName>
    </submittedName>
</protein>
<evidence type="ECO:0000256" key="1">
    <source>
        <dbReference type="SAM" id="Phobius"/>
    </source>
</evidence>
<dbReference type="Pfam" id="PF18900">
    <property type="entry name" value="DUF5656"/>
    <property type="match status" value="1"/>
</dbReference>
<keyword evidence="1" id="KW-1133">Transmembrane helix</keyword>